<comment type="caution">
    <text evidence="7">The sequence shown here is derived from an EMBL/GenBank/DDBJ whole genome shotgun (WGS) entry which is preliminary data.</text>
</comment>
<keyword evidence="8" id="KW-1185">Reference proteome</keyword>
<evidence type="ECO:0000256" key="5">
    <source>
        <dbReference type="SAM" id="Phobius"/>
    </source>
</evidence>
<organism evidence="7 8">
    <name type="scientific">Sphingobium boeckii</name>
    <dbReference type="NCBI Taxonomy" id="1082345"/>
    <lineage>
        <taxon>Bacteria</taxon>
        <taxon>Pseudomonadati</taxon>
        <taxon>Pseudomonadota</taxon>
        <taxon>Alphaproteobacteria</taxon>
        <taxon>Sphingomonadales</taxon>
        <taxon>Sphingomonadaceae</taxon>
        <taxon>Sphingobium</taxon>
    </lineage>
</organism>
<feature type="transmembrane region" description="Helical" evidence="5">
    <location>
        <begin position="279"/>
        <end position="297"/>
    </location>
</feature>
<dbReference type="InterPro" id="IPR000620">
    <property type="entry name" value="EamA_dom"/>
</dbReference>
<proteinExistence type="predicted"/>
<dbReference type="InterPro" id="IPR050638">
    <property type="entry name" value="AA-Vitamin_Transporters"/>
</dbReference>
<evidence type="ECO:0000256" key="4">
    <source>
        <dbReference type="ARBA" id="ARBA00023136"/>
    </source>
</evidence>
<dbReference type="Pfam" id="PF00892">
    <property type="entry name" value="EamA"/>
    <property type="match status" value="2"/>
</dbReference>
<protein>
    <submittedName>
        <fullName evidence="7">Drug/metabolite transporter (DMT)-like permease</fullName>
    </submittedName>
</protein>
<dbReference type="RefSeq" id="WP_184019931.1">
    <property type="nucleotide sequence ID" value="NZ_JACIJC010000005.1"/>
</dbReference>
<dbReference type="SUPFAM" id="SSF103481">
    <property type="entry name" value="Multidrug resistance efflux transporter EmrE"/>
    <property type="match status" value="2"/>
</dbReference>
<accession>A0A7W9AK61</accession>
<dbReference type="InterPro" id="IPR037185">
    <property type="entry name" value="EmrE-like"/>
</dbReference>
<keyword evidence="4 5" id="KW-0472">Membrane</keyword>
<feature type="transmembrane region" description="Helical" evidence="5">
    <location>
        <begin position="98"/>
        <end position="120"/>
    </location>
</feature>
<feature type="transmembrane region" description="Helical" evidence="5">
    <location>
        <begin position="189"/>
        <end position="210"/>
    </location>
</feature>
<feature type="transmembrane region" description="Helical" evidence="5">
    <location>
        <begin position="12"/>
        <end position="31"/>
    </location>
</feature>
<evidence type="ECO:0000256" key="3">
    <source>
        <dbReference type="ARBA" id="ARBA00022989"/>
    </source>
</evidence>
<feature type="transmembrane region" description="Helical" evidence="5">
    <location>
        <begin position="37"/>
        <end position="59"/>
    </location>
</feature>
<dbReference type="PANTHER" id="PTHR32322">
    <property type="entry name" value="INNER MEMBRANE TRANSPORTER"/>
    <property type="match status" value="1"/>
</dbReference>
<feature type="transmembrane region" description="Helical" evidence="5">
    <location>
        <begin position="158"/>
        <end position="177"/>
    </location>
</feature>
<feature type="domain" description="EamA" evidence="6">
    <location>
        <begin position="16"/>
        <end position="146"/>
    </location>
</feature>
<comment type="subcellular location">
    <subcellularLocation>
        <location evidence="1">Membrane</location>
        <topology evidence="1">Multi-pass membrane protein</topology>
    </subcellularLocation>
</comment>
<evidence type="ECO:0000313" key="8">
    <source>
        <dbReference type="Proteomes" id="UP000549617"/>
    </source>
</evidence>
<feature type="transmembrane region" description="Helical" evidence="5">
    <location>
        <begin position="254"/>
        <end position="273"/>
    </location>
</feature>
<keyword evidence="2 5" id="KW-0812">Transmembrane</keyword>
<reference evidence="7 8" key="1">
    <citation type="submission" date="2020-08" db="EMBL/GenBank/DDBJ databases">
        <title>Genomic Encyclopedia of Type Strains, Phase IV (KMG-IV): sequencing the most valuable type-strain genomes for metagenomic binning, comparative biology and taxonomic classification.</title>
        <authorList>
            <person name="Goeker M."/>
        </authorList>
    </citation>
    <scope>NUCLEOTIDE SEQUENCE [LARGE SCALE GENOMIC DNA]</scope>
    <source>
        <strain evidence="7 8">DSM 25079</strain>
    </source>
</reference>
<evidence type="ECO:0000313" key="7">
    <source>
        <dbReference type="EMBL" id="MBB5686934.1"/>
    </source>
</evidence>
<feature type="domain" description="EamA" evidence="6">
    <location>
        <begin position="162"/>
        <end position="294"/>
    </location>
</feature>
<dbReference type="AlphaFoldDB" id="A0A7W9AK61"/>
<dbReference type="PANTHER" id="PTHR32322:SF9">
    <property type="entry name" value="AMINO-ACID METABOLITE EFFLUX PUMP-RELATED"/>
    <property type="match status" value="1"/>
</dbReference>
<keyword evidence="3 5" id="KW-1133">Transmembrane helix</keyword>
<dbReference type="EMBL" id="JACIJC010000005">
    <property type="protein sequence ID" value="MBB5686934.1"/>
    <property type="molecule type" value="Genomic_DNA"/>
</dbReference>
<feature type="transmembrane region" description="Helical" evidence="5">
    <location>
        <begin position="222"/>
        <end position="242"/>
    </location>
</feature>
<evidence type="ECO:0000256" key="1">
    <source>
        <dbReference type="ARBA" id="ARBA00004141"/>
    </source>
</evidence>
<dbReference type="Proteomes" id="UP000549617">
    <property type="component" value="Unassembled WGS sequence"/>
</dbReference>
<name>A0A7W9AK61_9SPHN</name>
<dbReference type="GO" id="GO:0016020">
    <property type="term" value="C:membrane"/>
    <property type="evidence" value="ECO:0007669"/>
    <property type="project" value="UniProtKB-SubCell"/>
</dbReference>
<sequence>MTPPINQRMGLAEWAVLIFLSILWGGSFLFIKLSLHSFPPLTLVLLRAILSSLMIYAFIRFTGRRLPTSPSVWIGFTILGLLNIALPLALFAWSQQHIGAGLASILNATTPLFSVVAAHFMTHDEKASAAKIAGVFFGMAGVIVMIGGDALGGMGDDLAPQIACLIAAASYAFASIYARRFQPWGIEPVHVAAGQMITTALMLFPIAMIVDQPWTLPAPLPEAVIAMVALALFSTALAYILYFRLLETAGATNALLVTFLVPITAILLGIAILGEALELKHWAGVALIALGLAAIDGRMFSLFRAKPAARPG</sequence>
<gene>
    <name evidence="7" type="ORF">FHS49_002962</name>
</gene>
<feature type="transmembrane region" description="Helical" evidence="5">
    <location>
        <begin position="132"/>
        <end position="152"/>
    </location>
</feature>
<evidence type="ECO:0000256" key="2">
    <source>
        <dbReference type="ARBA" id="ARBA00022692"/>
    </source>
</evidence>
<evidence type="ECO:0000259" key="6">
    <source>
        <dbReference type="Pfam" id="PF00892"/>
    </source>
</evidence>
<feature type="transmembrane region" description="Helical" evidence="5">
    <location>
        <begin position="71"/>
        <end position="92"/>
    </location>
</feature>